<dbReference type="GeneID" id="70081226"/>
<gene>
    <name evidence="1" type="primary">2</name>
    <name evidence="1" type="ORF">SEA_SYLEON_2</name>
</gene>
<dbReference type="EMBL" id="MN444870">
    <property type="protein sequence ID" value="QGH75731.1"/>
    <property type="molecule type" value="Genomic_DNA"/>
</dbReference>
<proteinExistence type="predicted"/>
<sequence length="46" mass="5729">MNTLKRVWNWLTENERMRRQLNARLRAYEAQRRADLRAERKRASNV</sequence>
<keyword evidence="2" id="KW-1185">Reference proteome</keyword>
<dbReference type="Proteomes" id="UP000346466">
    <property type="component" value="Segment"/>
</dbReference>
<name>A0A5Q2WB77_9CAUD</name>
<dbReference type="RefSeq" id="YP_010246661.1">
    <property type="nucleotide sequence ID" value="NC_060137.1"/>
</dbReference>
<evidence type="ECO:0000313" key="2">
    <source>
        <dbReference type="Proteomes" id="UP000346466"/>
    </source>
</evidence>
<evidence type="ECO:0000313" key="1">
    <source>
        <dbReference type="EMBL" id="QGH75731.1"/>
    </source>
</evidence>
<protein>
    <submittedName>
        <fullName evidence="1">Uncharacterized protein</fullName>
    </submittedName>
</protein>
<reference evidence="1 2" key="1">
    <citation type="submission" date="2019-09" db="EMBL/GenBank/DDBJ databases">
        <authorList>
            <person name="Falcon-Lizardi N."/>
            <person name="Rios-Rosa Y."/>
            <person name="Rivera-Cruz A."/>
            <person name="Rivera-Espinal N.S."/>
            <person name="Rodriguez-Cotto F.E."/>
            <person name="Rosa-Flores A.N."/>
            <person name="Rubin M.R."/>
            <person name="Vazquez E."/>
            <person name="Molloy S.D."/>
            <person name="Garlena R.A."/>
            <person name="Russell D.A."/>
            <person name="Pope W.H."/>
            <person name="Jacobs-Sera D."/>
            <person name="Hatfull G.F."/>
        </authorList>
    </citation>
    <scope>NUCLEOTIDE SEQUENCE [LARGE SCALE GENOMIC DNA]</scope>
</reference>
<organism evidence="1 2">
    <name type="scientific">Gordonia phage Syleon</name>
    <dbReference type="NCBI Taxonomy" id="2653718"/>
    <lineage>
        <taxon>Viruses</taxon>
        <taxon>Duplodnaviria</taxon>
        <taxon>Heunggongvirae</taxon>
        <taxon>Uroviricota</taxon>
        <taxon>Caudoviricetes</taxon>
        <taxon>Deeyouvirinae</taxon>
        <taxon>Octobienvirus</taxon>
        <taxon>Octobienvirus syleon</taxon>
    </lineage>
</organism>
<accession>A0A5Q2WB77</accession>
<dbReference type="KEGG" id="vg:70081226"/>